<dbReference type="EMBL" id="FNTI01000001">
    <property type="protein sequence ID" value="SEB83901.1"/>
    <property type="molecule type" value="Genomic_DNA"/>
</dbReference>
<keyword evidence="1" id="KW-1133">Transmembrane helix</keyword>
<proteinExistence type="predicted"/>
<gene>
    <name evidence="2" type="ORF">SAMN05444171_0041</name>
</gene>
<evidence type="ECO:0000313" key="3">
    <source>
        <dbReference type="Proteomes" id="UP000183208"/>
    </source>
</evidence>
<feature type="transmembrane region" description="Helical" evidence="1">
    <location>
        <begin position="25"/>
        <end position="43"/>
    </location>
</feature>
<dbReference type="AlphaFoldDB" id="A0A1M7JXC4"/>
<keyword evidence="1" id="KW-0472">Membrane</keyword>
<reference evidence="2 3" key="1">
    <citation type="submission" date="2016-10" db="EMBL/GenBank/DDBJ databases">
        <authorList>
            <person name="de Groot N.N."/>
        </authorList>
    </citation>
    <scope>NUCLEOTIDE SEQUENCE [LARGE SCALE GENOMIC DNA]</scope>
    <source>
        <strain evidence="2 3">GAS522</strain>
    </source>
</reference>
<organism evidence="2 3">
    <name type="scientific">Bradyrhizobium lablabi</name>
    <dbReference type="NCBI Taxonomy" id="722472"/>
    <lineage>
        <taxon>Bacteria</taxon>
        <taxon>Pseudomonadati</taxon>
        <taxon>Pseudomonadota</taxon>
        <taxon>Alphaproteobacteria</taxon>
        <taxon>Hyphomicrobiales</taxon>
        <taxon>Nitrobacteraceae</taxon>
        <taxon>Bradyrhizobium</taxon>
    </lineage>
</organism>
<sequence length="63" mass="7027">MNNDSKKPSDDKNFLQWAITPPQSYALYLAALILIFVSSFYIGTMKPKNAVGLTPPPVFVPRN</sequence>
<dbReference type="RefSeq" id="WP_074814066.1">
    <property type="nucleotide sequence ID" value="NZ_FNTI01000001.1"/>
</dbReference>
<evidence type="ECO:0000313" key="2">
    <source>
        <dbReference type="EMBL" id="SEB83901.1"/>
    </source>
</evidence>
<evidence type="ECO:0000256" key="1">
    <source>
        <dbReference type="SAM" id="Phobius"/>
    </source>
</evidence>
<protein>
    <submittedName>
        <fullName evidence="2">Uncharacterized protein</fullName>
    </submittedName>
</protein>
<accession>A0A1M7JXC4</accession>
<keyword evidence="1" id="KW-0812">Transmembrane</keyword>
<dbReference type="Proteomes" id="UP000183208">
    <property type="component" value="Unassembled WGS sequence"/>
</dbReference>
<name>A0A1M7JXC4_9BRAD</name>